<accession>A0A1X1CZ48</accession>
<dbReference type="InterPro" id="IPR038225">
    <property type="entry name" value="TagF_sf"/>
</dbReference>
<dbReference type="Gene3D" id="3.40.1730.10">
    <property type="entry name" value="pa0076 domain"/>
    <property type="match status" value="1"/>
</dbReference>
<evidence type="ECO:0000313" key="1">
    <source>
        <dbReference type="EMBL" id="ORM69712.1"/>
    </source>
</evidence>
<sequence length="238" mass="26512">MTHYAAPGWYGKLPSSGDFVKRRFPDVLYRQWSNWFQIGLHHWQASSEGENAPSRAFLKAPVWNFVVPPMLGSQLIQMGCLIAARDSVGRNYPLCALRHFTPAEWSPALLARSGEWYQQVGNTLLRVVQGGGTPEQLDQALLTIPQPQQSQDTGEQSDILAVIGNGESASTLNWKLPGESFDPQFYTSFWWTNQSDGFPLYTQVHSGNFTAQLFSLLFDPAGGAKPGRNGLYPPMFES</sequence>
<name>A0A1X1CZ48_9GAMM</name>
<dbReference type="Proteomes" id="UP000193104">
    <property type="component" value="Unassembled WGS sequence"/>
</dbReference>
<reference evidence="1 2" key="1">
    <citation type="journal article" date="2017" name="Antonie Van Leeuwenhoek">
        <title>Phylogenomic resolution of the bacterial genus Pantoea and its relationship with Erwinia and Tatumella.</title>
        <authorList>
            <person name="Palmer M."/>
            <person name="Steenkamp E.T."/>
            <person name="Coetzee M.P."/>
            <person name="Chan W.Y."/>
            <person name="van Zyl E."/>
            <person name="De Maayer P."/>
            <person name="Coutinho T.A."/>
            <person name="Blom J."/>
            <person name="Smits T.H."/>
            <person name="Duffy B."/>
            <person name="Venter S.N."/>
        </authorList>
    </citation>
    <scope>NUCLEOTIDE SEQUENCE [LARGE SCALE GENOMIC DNA]</scope>
    <source>
        <strain evidence="1 2">LMG 26277</strain>
    </source>
</reference>
<dbReference type="NCBIfam" id="TIGR03373">
    <property type="entry name" value="VI_minor_4"/>
    <property type="match status" value="1"/>
</dbReference>
<keyword evidence="2" id="KW-1185">Reference proteome</keyword>
<gene>
    <name evidence="1" type="ORF">HA48_18785</name>
</gene>
<evidence type="ECO:0000313" key="2">
    <source>
        <dbReference type="Proteomes" id="UP000193104"/>
    </source>
</evidence>
<proteinExistence type="predicted"/>
<organism evidence="1 2">
    <name type="scientific">Pantoea wallisii</name>
    <dbReference type="NCBI Taxonomy" id="1076551"/>
    <lineage>
        <taxon>Bacteria</taxon>
        <taxon>Pseudomonadati</taxon>
        <taxon>Pseudomonadota</taxon>
        <taxon>Gammaproteobacteria</taxon>
        <taxon>Enterobacterales</taxon>
        <taxon>Erwiniaceae</taxon>
        <taxon>Pantoea</taxon>
    </lineage>
</organism>
<dbReference type="Pfam" id="PF09867">
    <property type="entry name" value="TagF_N"/>
    <property type="match status" value="1"/>
</dbReference>
<dbReference type="InterPro" id="IPR017748">
    <property type="entry name" value="TagF"/>
</dbReference>
<dbReference type="OrthoDB" id="9801841at2"/>
<protein>
    <submittedName>
        <fullName evidence="1">Type VI secretion-associated protein</fullName>
    </submittedName>
</protein>
<dbReference type="EMBL" id="MLFS01000069">
    <property type="protein sequence ID" value="ORM69712.1"/>
    <property type="molecule type" value="Genomic_DNA"/>
</dbReference>
<dbReference type="PIRSF" id="PIRSF029287">
    <property type="entry name" value="UCP029287"/>
    <property type="match status" value="1"/>
</dbReference>
<dbReference type="RefSeq" id="WP_128602720.1">
    <property type="nucleotide sequence ID" value="NZ_MLFS01000069.1"/>
</dbReference>
<dbReference type="STRING" id="1076551.HA48_18785"/>
<comment type="caution">
    <text evidence="1">The sequence shown here is derived from an EMBL/GenBank/DDBJ whole genome shotgun (WGS) entry which is preliminary data.</text>
</comment>
<dbReference type="AlphaFoldDB" id="A0A1X1CZ48"/>